<dbReference type="OrthoDB" id="566138at2759"/>
<evidence type="ECO:0000313" key="3">
    <source>
        <dbReference type="Proteomes" id="UP000516437"/>
    </source>
</evidence>
<dbReference type="InterPro" id="IPR023631">
    <property type="entry name" value="Amidase_dom"/>
</dbReference>
<dbReference type="InterPro" id="IPR036928">
    <property type="entry name" value="AS_sf"/>
</dbReference>
<accession>A0A6A1V6S2</accession>
<feature type="domain" description="Amidase" evidence="1">
    <location>
        <begin position="128"/>
        <end position="298"/>
    </location>
</feature>
<evidence type="ECO:0000259" key="1">
    <source>
        <dbReference type="Pfam" id="PF01425"/>
    </source>
</evidence>
<gene>
    <name evidence="2" type="ORF">CJ030_MR7G022900</name>
</gene>
<proteinExistence type="predicted"/>
<dbReference type="PANTHER" id="PTHR42678">
    <property type="entry name" value="AMIDASE"/>
    <property type="match status" value="1"/>
</dbReference>
<dbReference type="Gene3D" id="3.90.1300.10">
    <property type="entry name" value="Amidase signature (AS) domain"/>
    <property type="match status" value="2"/>
</dbReference>
<sequence length="532" mass="58015">MLHHIVTRSDRPIKSSKLSRVTIKRSELELSRVPAVAYRLPVANIQQISKLKSRRADSGGQLLSQWLPKHHHICLSFGHCFLFFLPYRRLSLTGHGFYVRNHSISLEEASVRHLQLVLERNQLTSRQLVEFYLRQIRRLNPILKAVIEVNPEALYLADKADSERKAKAPGSLSCLHGIPVLLKDNIATKDKLNTTAGSYALLGSVVPRDAGVVRKLRKAGAIIIGKASLSEWADFRSAYAPSGWSGRSGQGKNPYVLSADPCGSSSGSAISVAANLVAVSLATETDGSIICPSSHNSAVAHCRTVSDAVYVLDEIVGLDYRDKATIKASLYIPRGGYKQFLKANGLRGKRQEGAVLVDNVEIANIEVILNQTSEITALLIEFKPSLNRYLKELVSSPVRTLADVIAFNNKFSDLEKTKEYGQNLFLESQATNGFGDKEKAALLDMSRLTLNGFVKVMKEHKLDALVTPGADFTAVLAIGGFPGISVPAGYGSNGVPIGICFGGLRGSEPKLIEIAYGFEQATKIRKPPSFKP</sequence>
<dbReference type="Proteomes" id="UP000516437">
    <property type="component" value="Chromosome 7"/>
</dbReference>
<organism evidence="2 3">
    <name type="scientific">Morella rubra</name>
    <name type="common">Chinese bayberry</name>
    <dbReference type="NCBI Taxonomy" id="262757"/>
    <lineage>
        <taxon>Eukaryota</taxon>
        <taxon>Viridiplantae</taxon>
        <taxon>Streptophyta</taxon>
        <taxon>Embryophyta</taxon>
        <taxon>Tracheophyta</taxon>
        <taxon>Spermatophyta</taxon>
        <taxon>Magnoliopsida</taxon>
        <taxon>eudicotyledons</taxon>
        <taxon>Gunneridae</taxon>
        <taxon>Pentapetalae</taxon>
        <taxon>rosids</taxon>
        <taxon>fabids</taxon>
        <taxon>Fagales</taxon>
        <taxon>Myricaceae</taxon>
        <taxon>Morella</taxon>
    </lineage>
</organism>
<name>A0A6A1V6S2_9ROSI</name>
<evidence type="ECO:0000313" key="2">
    <source>
        <dbReference type="EMBL" id="KAB1207598.1"/>
    </source>
</evidence>
<dbReference type="AlphaFoldDB" id="A0A6A1V6S2"/>
<dbReference type="EMBL" id="RXIC02000025">
    <property type="protein sequence ID" value="KAB1207598.1"/>
    <property type="molecule type" value="Genomic_DNA"/>
</dbReference>
<reference evidence="2 3" key="1">
    <citation type="journal article" date="2019" name="Plant Biotechnol. J.">
        <title>The red bayberry genome and genetic basis of sex determination.</title>
        <authorList>
            <person name="Jia H.M."/>
            <person name="Jia H.J."/>
            <person name="Cai Q.L."/>
            <person name="Wang Y."/>
            <person name="Zhao H.B."/>
            <person name="Yang W.F."/>
            <person name="Wang G.Y."/>
            <person name="Li Y.H."/>
            <person name="Zhan D.L."/>
            <person name="Shen Y.T."/>
            <person name="Niu Q.F."/>
            <person name="Chang L."/>
            <person name="Qiu J."/>
            <person name="Zhao L."/>
            <person name="Xie H.B."/>
            <person name="Fu W.Y."/>
            <person name="Jin J."/>
            <person name="Li X.W."/>
            <person name="Jiao Y."/>
            <person name="Zhou C.C."/>
            <person name="Tu T."/>
            <person name="Chai C.Y."/>
            <person name="Gao J.L."/>
            <person name="Fan L.J."/>
            <person name="van de Weg E."/>
            <person name="Wang J.Y."/>
            <person name="Gao Z.S."/>
        </authorList>
    </citation>
    <scope>NUCLEOTIDE SEQUENCE [LARGE SCALE GENOMIC DNA]</scope>
    <source>
        <tissue evidence="2">Leaves</tissue>
    </source>
</reference>
<comment type="caution">
    <text evidence="2">The sequence shown here is derived from an EMBL/GenBank/DDBJ whole genome shotgun (WGS) entry which is preliminary data.</text>
</comment>
<dbReference type="PANTHER" id="PTHR42678:SF40">
    <property type="entry name" value="AMIDASE DOMAIN-CONTAINING PROTEIN"/>
    <property type="match status" value="1"/>
</dbReference>
<dbReference type="Pfam" id="PF01425">
    <property type="entry name" value="Amidase"/>
    <property type="match status" value="1"/>
</dbReference>
<dbReference type="SUPFAM" id="SSF75304">
    <property type="entry name" value="Amidase signature (AS) enzymes"/>
    <property type="match status" value="1"/>
</dbReference>
<keyword evidence="3" id="KW-1185">Reference proteome</keyword>
<protein>
    <recommendedName>
        <fullName evidence="1">Amidase domain-containing protein</fullName>
    </recommendedName>
</protein>